<comment type="similarity">
    <text evidence="2">Belongs to the class-I pyridoxal-phosphate-dependent aminotransferase family.</text>
</comment>
<dbReference type="Pfam" id="PF00875">
    <property type="entry name" value="DNA_photolyase"/>
    <property type="match status" value="1"/>
</dbReference>
<dbReference type="InterPro" id="IPR036134">
    <property type="entry name" value="Crypto/Photolyase_FAD-like_sf"/>
</dbReference>
<feature type="domain" description="Photolyase/cryptochrome alpha/beta" evidence="11">
    <location>
        <begin position="265"/>
        <end position="402"/>
    </location>
</feature>
<dbReference type="InterPro" id="IPR002081">
    <property type="entry name" value="Cryptochrome/DNA_photolyase_1"/>
</dbReference>
<comment type="caution">
    <text evidence="12">The sequence shown here is derived from an EMBL/GenBank/DDBJ whole genome shotgun (WGS) entry which is preliminary data.</text>
</comment>
<gene>
    <name evidence="12" type="primary">cry</name>
    <name evidence="12" type="ORF">SNAT2548_LOCUS27211</name>
</gene>
<dbReference type="SUPFAM" id="SSF52425">
    <property type="entry name" value="Cryptochrome/photolyase, N-terminal domain"/>
    <property type="match status" value="1"/>
</dbReference>
<feature type="binding site" evidence="7">
    <location>
        <begin position="536"/>
        <end position="540"/>
    </location>
    <ligand>
        <name>FAD</name>
        <dbReference type="ChEBI" id="CHEBI:57692"/>
    </ligand>
</feature>
<feature type="binding site" evidence="7">
    <location>
        <begin position="672"/>
        <end position="674"/>
    </location>
    <ligand>
        <name>FAD</name>
        <dbReference type="ChEBI" id="CHEBI:57692"/>
    </ligand>
</feature>
<feature type="site" description="Electron transfer via tryptophanyl radical" evidence="8">
    <location>
        <position position="682"/>
    </location>
</feature>
<dbReference type="AlphaFoldDB" id="A0A812SK93"/>
<dbReference type="Gene3D" id="1.25.40.80">
    <property type="match status" value="1"/>
</dbReference>
<evidence type="ECO:0000256" key="9">
    <source>
        <dbReference type="RuleBase" id="RU367151"/>
    </source>
</evidence>
<evidence type="ECO:0000256" key="2">
    <source>
        <dbReference type="ARBA" id="ARBA00007441"/>
    </source>
</evidence>
<dbReference type="InterPro" id="IPR004838">
    <property type="entry name" value="NHTrfase_class1_PyrdxlP-BS"/>
</dbReference>
<dbReference type="Gene3D" id="3.40.640.10">
    <property type="entry name" value="Type I PLP-dependent aspartate aminotransferase-like (Major domain)"/>
    <property type="match status" value="1"/>
</dbReference>
<dbReference type="InterPro" id="IPR015422">
    <property type="entry name" value="PyrdxlP-dep_Trfase_small"/>
</dbReference>
<evidence type="ECO:0000256" key="5">
    <source>
        <dbReference type="ARBA" id="ARBA00022898"/>
    </source>
</evidence>
<comment type="cofactor">
    <cofactor evidence="9">
        <name>(6R)-5,10-methylene-5,6,7,8-tetrahydrofolate</name>
        <dbReference type="ChEBI" id="CHEBI:15636"/>
    </cofactor>
    <text evidence="9">Binds 1 5,10-methenyltetrahydrofolate (MTHF) per subunit.</text>
</comment>
<dbReference type="InterPro" id="IPR005101">
    <property type="entry name" value="Cryptochr/Photolyase_FAD-bd"/>
</dbReference>
<organism evidence="12 13">
    <name type="scientific">Symbiodinium natans</name>
    <dbReference type="NCBI Taxonomy" id="878477"/>
    <lineage>
        <taxon>Eukaryota</taxon>
        <taxon>Sar</taxon>
        <taxon>Alveolata</taxon>
        <taxon>Dinophyceae</taxon>
        <taxon>Suessiales</taxon>
        <taxon>Symbiodiniaceae</taxon>
        <taxon>Symbiodinium</taxon>
    </lineage>
</organism>
<dbReference type="InterPro" id="IPR036155">
    <property type="entry name" value="Crypto/Photolyase_N_sf"/>
</dbReference>
<dbReference type="PANTHER" id="PTHR11455:SF22">
    <property type="entry name" value="CRYPTOCHROME DASH"/>
    <property type="match status" value="1"/>
</dbReference>
<dbReference type="InterPro" id="IPR004839">
    <property type="entry name" value="Aminotransferase_I/II_large"/>
</dbReference>
<dbReference type="GO" id="GO:0003904">
    <property type="term" value="F:deoxyribodipyrimidine photo-lyase activity"/>
    <property type="evidence" value="ECO:0007669"/>
    <property type="project" value="TreeGrafter"/>
</dbReference>
<dbReference type="CDD" id="cd00609">
    <property type="entry name" value="AAT_like"/>
    <property type="match status" value="1"/>
</dbReference>
<proteinExistence type="inferred from homology"/>
<dbReference type="InterPro" id="IPR014133">
    <property type="entry name" value="Cry_DASH"/>
</dbReference>
<dbReference type="Pfam" id="PF00155">
    <property type="entry name" value="Aminotran_1_2"/>
    <property type="match status" value="1"/>
</dbReference>
<feature type="site" description="Electron transfer via tryptophanyl radical" evidence="8">
    <location>
        <position position="606"/>
    </location>
</feature>
<dbReference type="Pfam" id="PF03441">
    <property type="entry name" value="FAD_binding_7"/>
    <property type="match status" value="1"/>
</dbReference>
<dbReference type="PANTHER" id="PTHR11455">
    <property type="entry name" value="CRYPTOCHROME"/>
    <property type="match status" value="1"/>
</dbReference>
<evidence type="ECO:0000256" key="10">
    <source>
        <dbReference type="SAM" id="MobiDB-lite"/>
    </source>
</evidence>
<comment type="function">
    <text evidence="9">May have a photoreceptor function.</text>
</comment>
<dbReference type="PROSITE" id="PS51645">
    <property type="entry name" value="PHR_CRY_ALPHA_BETA"/>
    <property type="match status" value="1"/>
</dbReference>
<dbReference type="Gene3D" id="3.90.1150.10">
    <property type="entry name" value="Aspartate Aminotransferase, domain 1"/>
    <property type="match status" value="1"/>
</dbReference>
<evidence type="ECO:0000313" key="13">
    <source>
        <dbReference type="Proteomes" id="UP000604046"/>
    </source>
</evidence>
<comment type="similarity">
    <text evidence="1 9">Belongs to the DNA photolyase class-1 family.</text>
</comment>
<keyword evidence="5" id="KW-0663">Pyridoxal phosphate</keyword>
<reference evidence="12" key="1">
    <citation type="submission" date="2021-02" db="EMBL/GenBank/DDBJ databases">
        <authorList>
            <person name="Dougan E. K."/>
            <person name="Rhodes N."/>
            <person name="Thang M."/>
            <person name="Chan C."/>
        </authorList>
    </citation>
    <scope>NUCLEOTIDE SEQUENCE</scope>
</reference>
<dbReference type="Gene3D" id="3.40.50.620">
    <property type="entry name" value="HUPs"/>
    <property type="match status" value="1"/>
</dbReference>
<dbReference type="PROSITE" id="PS00105">
    <property type="entry name" value="AA_TRANSFER_CLASS_1"/>
    <property type="match status" value="1"/>
</dbReference>
<evidence type="ECO:0000256" key="1">
    <source>
        <dbReference type="ARBA" id="ARBA00005862"/>
    </source>
</evidence>
<dbReference type="SUPFAM" id="SSF48173">
    <property type="entry name" value="Cryptochrome/photolyase FAD-binding domain"/>
    <property type="match status" value="1"/>
</dbReference>
<accession>A0A812SK93</accession>
<feature type="region of interest" description="Disordered" evidence="10">
    <location>
        <begin position="764"/>
        <end position="795"/>
    </location>
</feature>
<evidence type="ECO:0000259" key="11">
    <source>
        <dbReference type="PROSITE" id="PS51645"/>
    </source>
</evidence>
<sequence>MVPAVPGTKLIILCSPGNPTGGVLGFVLTREDLDCAAEIAKACNSWVLSDEIYSRLVFDGNPDSIALREDMLKRTVILDGCSKAFAMTGWRLGFGLFPEELVEPAKNLAINSWTCLPPFVAAGAETALATPEEVMAPMRSEYKARRDLVYEKLSGTPGISVAVCPAGAMYLLANVTGTGLSSGEFADRLLQEQGVAVLDGNFFGAGGDGLIRKGHAEFVLNSGRALAEQEKKFQACGVQARTQHLMTASLLSGALAFDAWMLLRQSSVDGFGTTYVYTFCIVLPRYLERHPAAMRGWSTLVIYVLDPRSFAWPEETERMGAFRARFLWESLLALRADLQRLGSDLVLRTGKPEEVLPDLLPPGSALITQEEVTAEERAVDQRLRSRLETVKVDVEHCWGSTLFHIEDLPFDPANLPESFTVFKNTLAPELKCACNAIPPEYLDLPKPKTSLSIRPCMPELELGSLPLSAVFCKDVGHPPSWADMPLPSSQSGDDLPAAPLFKGGERAGLHRLEYYFSGPLATYAETKNNMLDADASSKLSPWLAHGCLSPRRVFEALRKHEMQAATASSYWLLFALLVRDFFRFVAVKHGSRIFHGAGISGKRLDWSGGDEEFAMWTTGQTGYPLVDGNMRELKQTGWMSNRGRQNVASFLIWDLQVDWRRGARWFEANLIDYDVTSNWCNWVAAAGLTGGRINKFNVVKQSHQYDPSGRYLRKWLPELSSLTDEEIHEPWKLAPERQHLVHDYPRPCVDPGKFAFAVKQAAGAREKAGKPLKLASTPLHPLRESSMRPWHKPAS</sequence>
<dbReference type="InterPro" id="IPR006050">
    <property type="entry name" value="DNA_photolyase_N"/>
</dbReference>
<dbReference type="EMBL" id="CAJNDS010002459">
    <property type="protein sequence ID" value="CAE7484984.1"/>
    <property type="molecule type" value="Genomic_DNA"/>
</dbReference>
<keyword evidence="4 7" id="KW-0274">FAD</keyword>
<evidence type="ECO:0000313" key="12">
    <source>
        <dbReference type="EMBL" id="CAE7484984.1"/>
    </source>
</evidence>
<dbReference type="PRINTS" id="PR00147">
    <property type="entry name" value="DNAPHOTLYASE"/>
</dbReference>
<evidence type="ECO:0000256" key="8">
    <source>
        <dbReference type="PIRSR" id="PIRSR602081-2"/>
    </source>
</evidence>
<dbReference type="Proteomes" id="UP000604046">
    <property type="component" value="Unassembled WGS sequence"/>
</dbReference>
<dbReference type="GO" id="GO:0030170">
    <property type="term" value="F:pyridoxal phosphate binding"/>
    <property type="evidence" value="ECO:0007669"/>
    <property type="project" value="InterPro"/>
</dbReference>
<comment type="cofactor">
    <cofactor evidence="7 9">
        <name>FAD</name>
        <dbReference type="ChEBI" id="CHEBI:57692"/>
    </cofactor>
    <text evidence="7 9">Binds 1 FAD per subunit.</text>
</comment>
<name>A0A812SK93_9DINO</name>
<evidence type="ECO:0000256" key="7">
    <source>
        <dbReference type="PIRSR" id="PIRSR602081-1"/>
    </source>
</evidence>
<dbReference type="NCBIfam" id="TIGR02765">
    <property type="entry name" value="crypto_DASH"/>
    <property type="match status" value="1"/>
</dbReference>
<dbReference type="GO" id="GO:0071949">
    <property type="term" value="F:FAD binding"/>
    <property type="evidence" value="ECO:0007669"/>
    <property type="project" value="TreeGrafter"/>
</dbReference>
<evidence type="ECO:0000256" key="6">
    <source>
        <dbReference type="ARBA" id="ARBA00022991"/>
    </source>
</evidence>
<dbReference type="GO" id="GO:0003677">
    <property type="term" value="F:DNA binding"/>
    <property type="evidence" value="ECO:0007669"/>
    <property type="project" value="TreeGrafter"/>
</dbReference>
<keyword evidence="6 9" id="KW-0157">Chromophore</keyword>
<dbReference type="InterPro" id="IPR015421">
    <property type="entry name" value="PyrdxlP-dep_Trfase_major"/>
</dbReference>
<protein>
    <recommendedName>
        <fullName evidence="9">Cryptochrome DASH</fullName>
    </recommendedName>
</protein>
<dbReference type="OrthoDB" id="435881at2759"/>
<feature type="site" description="Electron transfer via tryptophanyl radical" evidence="8">
    <location>
        <position position="659"/>
    </location>
</feature>
<evidence type="ECO:0000256" key="3">
    <source>
        <dbReference type="ARBA" id="ARBA00022630"/>
    </source>
</evidence>
<dbReference type="InterPro" id="IPR014729">
    <property type="entry name" value="Rossmann-like_a/b/a_fold"/>
</dbReference>
<feature type="binding site" evidence="7">
    <location>
        <position position="523"/>
    </location>
    <ligand>
        <name>FAD</name>
        <dbReference type="ChEBI" id="CHEBI:57692"/>
    </ligand>
</feature>
<dbReference type="Gene3D" id="1.10.579.10">
    <property type="entry name" value="DNA Cyclobutane Dipyrimidine Photolyase, subunit A, domain 3"/>
    <property type="match status" value="1"/>
</dbReference>
<evidence type="ECO:0000256" key="4">
    <source>
        <dbReference type="ARBA" id="ARBA00022827"/>
    </source>
</evidence>
<dbReference type="GO" id="GO:0000719">
    <property type="term" value="P:photoreactive repair"/>
    <property type="evidence" value="ECO:0007669"/>
    <property type="project" value="TreeGrafter"/>
</dbReference>
<keyword evidence="13" id="KW-1185">Reference proteome</keyword>
<dbReference type="InterPro" id="IPR015424">
    <property type="entry name" value="PyrdxlP-dep_Trfase"/>
</dbReference>
<keyword evidence="3 7" id="KW-0285">Flavoprotein</keyword>
<dbReference type="SUPFAM" id="SSF53383">
    <property type="entry name" value="PLP-dependent transferases"/>
    <property type="match status" value="1"/>
</dbReference>